<keyword evidence="9" id="KW-1185">Reference proteome</keyword>
<feature type="region of interest" description="Disordered" evidence="5">
    <location>
        <begin position="1"/>
        <end position="150"/>
    </location>
</feature>
<dbReference type="InterPro" id="IPR006671">
    <property type="entry name" value="Cyclin_N"/>
</dbReference>
<name>A0A642VCL4_9ASCO</name>
<evidence type="ECO:0000256" key="3">
    <source>
        <dbReference type="ARBA" id="ARBA00023306"/>
    </source>
</evidence>
<sequence length="446" mass="51345">MMDKRTALRPKRIHNENALKSSGIKRPSSVMAANGKPRTTQHPQKRVVLGTVTNTSFKGSAKPGSKLPVYNDNRPTTNDRLSHSANTTTTTTNQHTNSGSDDTEIEEDNEDDDDEEEYGHHAVEEEEDDEEAEASMMQTESTTNPHPLAPDMSEKALAEFRGTCDKVKPVLEETLQDDEDLYDVSMVTEYSDEIFQYMRRLETEMSPDPYYMDNQNEIHWSMRSILIDWLVQVHHRFNLLPETLFLTINYIDRFLSLKVVSLSKFQLVGAVALFLAAKYEEINCPSVNEIAYMVDHGYSVEEILKAERYMIDMLEFNLGWPGPMSFLRRTSKADDYDLETRTLAKYLLELTIMDKRFVASPPSWTAAAAHCLARRMLQRGPWTNCHVYFSGYTLSQLQPAIDAILESCKDPQTNHNAIYEKYTDRRFKRASLFVKNWMDSDKQKHF</sequence>
<evidence type="ECO:0000259" key="6">
    <source>
        <dbReference type="SMART" id="SM00385"/>
    </source>
</evidence>
<dbReference type="OrthoDB" id="5590282at2759"/>
<dbReference type="FunFam" id="1.10.472.10:FF:000001">
    <property type="entry name" value="G2/mitotic-specific cyclin"/>
    <property type="match status" value="1"/>
</dbReference>
<dbReference type="GO" id="GO:0016538">
    <property type="term" value="F:cyclin-dependent protein serine/threonine kinase regulator activity"/>
    <property type="evidence" value="ECO:0007669"/>
    <property type="project" value="InterPro"/>
</dbReference>
<evidence type="ECO:0000313" key="9">
    <source>
        <dbReference type="Proteomes" id="UP000761534"/>
    </source>
</evidence>
<feature type="compositionally biased region" description="Acidic residues" evidence="5">
    <location>
        <begin position="124"/>
        <end position="133"/>
    </location>
</feature>
<comment type="caution">
    <text evidence="8">The sequence shown here is derived from an EMBL/GenBank/DDBJ whole genome shotgun (WGS) entry which is preliminary data.</text>
</comment>
<evidence type="ECO:0000259" key="7">
    <source>
        <dbReference type="SMART" id="SM01332"/>
    </source>
</evidence>
<comment type="similarity">
    <text evidence="4">Belongs to the cyclin family.</text>
</comment>
<feature type="domain" description="Cyclin-like" evidence="6">
    <location>
        <begin position="228"/>
        <end position="312"/>
    </location>
</feature>
<evidence type="ECO:0000256" key="1">
    <source>
        <dbReference type="ARBA" id="ARBA00022618"/>
    </source>
</evidence>
<feature type="domain" description="Cyclin C-terminal" evidence="7">
    <location>
        <begin position="321"/>
        <end position="436"/>
    </location>
</feature>
<dbReference type="SMART" id="SM00385">
    <property type="entry name" value="CYCLIN"/>
    <property type="match status" value="2"/>
</dbReference>
<keyword evidence="3" id="KW-0131">Cell cycle</keyword>
<feature type="compositionally biased region" description="Low complexity" evidence="5">
    <location>
        <begin position="86"/>
        <end position="97"/>
    </location>
</feature>
<dbReference type="EMBL" id="SWFS01000101">
    <property type="protein sequence ID" value="KAA8916404.1"/>
    <property type="molecule type" value="Genomic_DNA"/>
</dbReference>
<dbReference type="InterPro" id="IPR013763">
    <property type="entry name" value="Cyclin-like_dom"/>
</dbReference>
<dbReference type="SMART" id="SM01332">
    <property type="entry name" value="Cyclin_C"/>
    <property type="match status" value="1"/>
</dbReference>
<dbReference type="InterPro" id="IPR039361">
    <property type="entry name" value="Cyclin"/>
</dbReference>
<feature type="domain" description="Cyclin-like" evidence="6">
    <location>
        <begin position="325"/>
        <end position="406"/>
    </location>
</feature>
<dbReference type="GO" id="GO:0051301">
    <property type="term" value="P:cell division"/>
    <property type="evidence" value="ECO:0007669"/>
    <property type="project" value="UniProtKB-KW"/>
</dbReference>
<feature type="compositionally biased region" description="Polar residues" evidence="5">
    <location>
        <begin position="136"/>
        <end position="145"/>
    </location>
</feature>
<dbReference type="SUPFAM" id="SSF47954">
    <property type="entry name" value="Cyclin-like"/>
    <property type="match status" value="2"/>
</dbReference>
<evidence type="ECO:0000256" key="2">
    <source>
        <dbReference type="ARBA" id="ARBA00023127"/>
    </source>
</evidence>
<dbReference type="CDD" id="cd20568">
    <property type="entry name" value="CYCLIN_CLBs_yeast_rpt1"/>
    <property type="match status" value="1"/>
</dbReference>
<evidence type="ECO:0000256" key="5">
    <source>
        <dbReference type="SAM" id="MobiDB-lite"/>
    </source>
</evidence>
<keyword evidence="1" id="KW-0132">Cell division</keyword>
<dbReference type="PANTHER" id="PTHR10177">
    <property type="entry name" value="CYCLINS"/>
    <property type="match status" value="1"/>
</dbReference>
<organism evidence="8 9">
    <name type="scientific">Trichomonascus ciferrii</name>
    <dbReference type="NCBI Taxonomy" id="44093"/>
    <lineage>
        <taxon>Eukaryota</taxon>
        <taxon>Fungi</taxon>
        <taxon>Dikarya</taxon>
        <taxon>Ascomycota</taxon>
        <taxon>Saccharomycotina</taxon>
        <taxon>Dipodascomycetes</taxon>
        <taxon>Dipodascales</taxon>
        <taxon>Trichomonascaceae</taxon>
        <taxon>Trichomonascus</taxon>
        <taxon>Trichomonascus ciferrii complex</taxon>
    </lineage>
</organism>
<dbReference type="CDD" id="cd20512">
    <property type="entry name" value="CYCLIN_CLBs_yeast_rpt2"/>
    <property type="match status" value="1"/>
</dbReference>
<evidence type="ECO:0000256" key="4">
    <source>
        <dbReference type="RuleBase" id="RU000383"/>
    </source>
</evidence>
<reference evidence="8" key="1">
    <citation type="journal article" date="2019" name="G3 (Bethesda)">
        <title>Genome Assemblies of Two Rare Opportunistic Yeast Pathogens: Diutina rugosa (syn. Candida rugosa) and Trichomonascus ciferrii (syn. Candida ciferrii).</title>
        <authorList>
            <person name="Mixao V."/>
            <person name="Saus E."/>
            <person name="Hansen A.P."/>
            <person name="Lass-Florl C."/>
            <person name="Gabaldon T."/>
        </authorList>
    </citation>
    <scope>NUCLEOTIDE SEQUENCE</scope>
    <source>
        <strain evidence="8">CBS 4856</strain>
    </source>
</reference>
<dbReference type="PROSITE" id="PS00292">
    <property type="entry name" value="CYCLINS"/>
    <property type="match status" value="1"/>
</dbReference>
<proteinExistence type="inferred from homology"/>
<keyword evidence="2 4" id="KW-0195">Cyclin</keyword>
<feature type="compositionally biased region" description="Acidic residues" evidence="5">
    <location>
        <begin position="101"/>
        <end position="117"/>
    </location>
</feature>
<dbReference type="InterPro" id="IPR046965">
    <property type="entry name" value="Cyclin_A/B-like"/>
</dbReference>
<dbReference type="Gene3D" id="1.10.472.10">
    <property type="entry name" value="Cyclin-like"/>
    <property type="match status" value="2"/>
</dbReference>
<dbReference type="InterPro" id="IPR048258">
    <property type="entry name" value="Cyclins_cyclin-box"/>
</dbReference>
<dbReference type="AlphaFoldDB" id="A0A642VCL4"/>
<dbReference type="InterPro" id="IPR004367">
    <property type="entry name" value="Cyclin_C-dom"/>
</dbReference>
<feature type="compositionally biased region" description="Polar residues" evidence="5">
    <location>
        <begin position="73"/>
        <end position="85"/>
    </location>
</feature>
<evidence type="ECO:0008006" key="10">
    <source>
        <dbReference type="Google" id="ProtNLM"/>
    </source>
</evidence>
<dbReference type="Proteomes" id="UP000761534">
    <property type="component" value="Unassembled WGS sequence"/>
</dbReference>
<dbReference type="VEuPathDB" id="FungiDB:TRICI_001448"/>
<dbReference type="PIRSF" id="PIRSF001771">
    <property type="entry name" value="Cyclin_A_B_D_E"/>
    <property type="match status" value="1"/>
</dbReference>
<gene>
    <name evidence="8" type="ORF">TRICI_001448</name>
</gene>
<dbReference type="InterPro" id="IPR036915">
    <property type="entry name" value="Cyclin-like_sf"/>
</dbReference>
<dbReference type="Pfam" id="PF00134">
    <property type="entry name" value="Cyclin_N"/>
    <property type="match status" value="1"/>
</dbReference>
<evidence type="ECO:0000313" key="8">
    <source>
        <dbReference type="EMBL" id="KAA8916404.1"/>
    </source>
</evidence>
<accession>A0A642VCL4</accession>
<dbReference type="GO" id="GO:0044772">
    <property type="term" value="P:mitotic cell cycle phase transition"/>
    <property type="evidence" value="ECO:0007669"/>
    <property type="project" value="InterPro"/>
</dbReference>
<dbReference type="Pfam" id="PF02984">
    <property type="entry name" value="Cyclin_C"/>
    <property type="match status" value="1"/>
</dbReference>
<protein>
    <recommendedName>
        <fullName evidence="10">Cyclin N-terminal domain-containing protein</fullName>
    </recommendedName>
</protein>